<dbReference type="SMART" id="SM00220">
    <property type="entry name" value="S_TKc"/>
    <property type="match status" value="1"/>
</dbReference>
<evidence type="ECO:0000256" key="7">
    <source>
        <dbReference type="ARBA" id="ARBA00047899"/>
    </source>
</evidence>
<dbReference type="Gene3D" id="3.30.200.20">
    <property type="entry name" value="Phosphorylase Kinase, domain 1"/>
    <property type="match status" value="1"/>
</dbReference>
<organism evidence="12 13">
    <name type="scientific">Cinara cedri</name>
    <dbReference type="NCBI Taxonomy" id="506608"/>
    <lineage>
        <taxon>Eukaryota</taxon>
        <taxon>Metazoa</taxon>
        <taxon>Ecdysozoa</taxon>
        <taxon>Arthropoda</taxon>
        <taxon>Hexapoda</taxon>
        <taxon>Insecta</taxon>
        <taxon>Pterygota</taxon>
        <taxon>Neoptera</taxon>
        <taxon>Paraneoptera</taxon>
        <taxon>Hemiptera</taxon>
        <taxon>Sternorrhyncha</taxon>
        <taxon>Aphidomorpha</taxon>
        <taxon>Aphidoidea</taxon>
        <taxon>Aphididae</taxon>
        <taxon>Lachninae</taxon>
        <taxon>Cinara</taxon>
    </lineage>
</organism>
<dbReference type="Gene3D" id="1.10.510.10">
    <property type="entry name" value="Transferase(Phosphotransferase) domain 1"/>
    <property type="match status" value="1"/>
</dbReference>
<dbReference type="PROSITE" id="PS50011">
    <property type="entry name" value="PROTEIN_KINASE_DOM"/>
    <property type="match status" value="1"/>
</dbReference>
<evidence type="ECO:0000313" key="12">
    <source>
        <dbReference type="EMBL" id="VVC40142.1"/>
    </source>
</evidence>
<evidence type="ECO:0000256" key="8">
    <source>
        <dbReference type="ARBA" id="ARBA00048679"/>
    </source>
</evidence>
<dbReference type="InterPro" id="IPR008271">
    <property type="entry name" value="Ser/Thr_kinase_AS"/>
</dbReference>
<dbReference type="GO" id="GO:0035861">
    <property type="term" value="C:site of double-strand break"/>
    <property type="evidence" value="ECO:0007669"/>
    <property type="project" value="TreeGrafter"/>
</dbReference>
<protein>
    <recommendedName>
        <fullName evidence="1">non-specific serine/threonine protein kinase</fullName>
        <ecNumber evidence="1">2.7.11.1</ecNumber>
    </recommendedName>
</protein>
<dbReference type="GO" id="GO:0005634">
    <property type="term" value="C:nucleus"/>
    <property type="evidence" value="ECO:0007669"/>
    <property type="project" value="TreeGrafter"/>
</dbReference>
<dbReference type="PANTHER" id="PTHR43895">
    <property type="entry name" value="CALCIUM/CALMODULIN-DEPENDENT PROTEIN KINASE KINASE-RELATED"/>
    <property type="match status" value="1"/>
</dbReference>
<comment type="catalytic activity">
    <reaction evidence="8">
        <text>L-seryl-[protein] + ATP = O-phospho-L-seryl-[protein] + ADP + H(+)</text>
        <dbReference type="Rhea" id="RHEA:17989"/>
        <dbReference type="Rhea" id="RHEA-COMP:9863"/>
        <dbReference type="Rhea" id="RHEA-COMP:11604"/>
        <dbReference type="ChEBI" id="CHEBI:15378"/>
        <dbReference type="ChEBI" id="CHEBI:29999"/>
        <dbReference type="ChEBI" id="CHEBI:30616"/>
        <dbReference type="ChEBI" id="CHEBI:83421"/>
        <dbReference type="ChEBI" id="CHEBI:456216"/>
        <dbReference type="EC" id="2.7.11.1"/>
    </reaction>
</comment>
<dbReference type="Pfam" id="PF00069">
    <property type="entry name" value="Pkinase"/>
    <property type="match status" value="1"/>
</dbReference>
<dbReference type="EMBL" id="CABPRJ010001901">
    <property type="protein sequence ID" value="VVC40142.1"/>
    <property type="molecule type" value="Genomic_DNA"/>
</dbReference>
<evidence type="ECO:0000256" key="10">
    <source>
        <dbReference type="RuleBase" id="RU000304"/>
    </source>
</evidence>
<feature type="domain" description="Protein kinase" evidence="11">
    <location>
        <begin position="9"/>
        <end position="265"/>
    </location>
</feature>
<dbReference type="GO" id="GO:0005737">
    <property type="term" value="C:cytoplasm"/>
    <property type="evidence" value="ECO:0007669"/>
    <property type="project" value="TreeGrafter"/>
</dbReference>
<proteinExistence type="inferred from homology"/>
<dbReference type="GO" id="GO:0004674">
    <property type="term" value="F:protein serine/threonine kinase activity"/>
    <property type="evidence" value="ECO:0007669"/>
    <property type="project" value="UniProtKB-KW"/>
</dbReference>
<comment type="similarity">
    <text evidence="10">Belongs to the protein kinase superfamily.</text>
</comment>
<dbReference type="EC" id="2.7.11.1" evidence="1"/>
<sequence>MSSEFVEGWTIAQTLGEGTFGEVKLLINQNNSTVAMKIIDLKNFPDALVMVKKEAAIHCRLKHPSIIKYFGQRHSKDYYYIFLEYASGGELFDRIEPDIGMPQSDAKKFFNELLAGVEYLHNNGIAHRDLKPENLLLDEHGNLKISDFGLATMFLCGGKRRKLEKSCGTRPYLAPEVLSRSPYQAEPSDIWSCGIILVSMLAGELPWEMPSDDDEDYKLWKTTDYANHSPWCKLDTLALSLVRKILIPIPSKRYDILQIRSHHWFKKSKSCDSKKMGVSVWSDRDFEDARPCYSQPAPAAISYAVSIPPNESEIHSFSQPTQVEHLLLSSQLLTSQSMLTTSNNSIQKLVKRMTRFIVCLSPEEALVNLSQFLDDLGYTWKINTSGLVTITTTDQHLVFKSNIIPMNHQTLMDFRLSRGCGLEFKRHFVAIKNAMSKMISKGPLMWPVAMATNTVP</sequence>
<dbReference type="FunFam" id="1.10.510.10:FF:000301">
    <property type="entry name" value="Serine/threonine-protein kinase Chk1"/>
    <property type="match status" value="1"/>
</dbReference>
<keyword evidence="2 10" id="KW-0723">Serine/threonine-protein kinase</keyword>
<keyword evidence="6 9" id="KW-0067">ATP-binding</keyword>
<dbReference type="AlphaFoldDB" id="A0A5E4NAK6"/>
<gene>
    <name evidence="12" type="ORF">CINCED_3A022473</name>
</gene>
<name>A0A5E4NAK6_9HEMI</name>
<keyword evidence="5 12" id="KW-0418">Kinase</keyword>
<accession>A0A5E4NAK6</accession>
<evidence type="ECO:0000259" key="11">
    <source>
        <dbReference type="PROSITE" id="PS50011"/>
    </source>
</evidence>
<keyword evidence="13" id="KW-1185">Reference proteome</keyword>
<dbReference type="InterPro" id="IPR011009">
    <property type="entry name" value="Kinase-like_dom_sf"/>
</dbReference>
<evidence type="ECO:0000256" key="3">
    <source>
        <dbReference type="ARBA" id="ARBA00022679"/>
    </source>
</evidence>
<dbReference type="GO" id="GO:0007095">
    <property type="term" value="P:mitotic G2 DNA damage checkpoint signaling"/>
    <property type="evidence" value="ECO:0007669"/>
    <property type="project" value="TreeGrafter"/>
</dbReference>
<dbReference type="GO" id="GO:0005524">
    <property type="term" value="F:ATP binding"/>
    <property type="evidence" value="ECO:0007669"/>
    <property type="project" value="UniProtKB-UniRule"/>
</dbReference>
<keyword evidence="3" id="KW-0808">Transferase</keyword>
<dbReference type="PROSITE" id="PS00108">
    <property type="entry name" value="PROTEIN_KINASE_ST"/>
    <property type="match status" value="1"/>
</dbReference>
<reference evidence="12 13" key="1">
    <citation type="submission" date="2019-08" db="EMBL/GenBank/DDBJ databases">
        <authorList>
            <person name="Alioto T."/>
            <person name="Alioto T."/>
            <person name="Gomez Garrido J."/>
        </authorList>
    </citation>
    <scope>NUCLEOTIDE SEQUENCE [LARGE SCALE GENOMIC DNA]</scope>
</reference>
<evidence type="ECO:0000256" key="2">
    <source>
        <dbReference type="ARBA" id="ARBA00022527"/>
    </source>
</evidence>
<evidence type="ECO:0000256" key="1">
    <source>
        <dbReference type="ARBA" id="ARBA00012513"/>
    </source>
</evidence>
<feature type="binding site" evidence="9">
    <location>
        <position position="37"/>
    </location>
    <ligand>
        <name>ATP</name>
        <dbReference type="ChEBI" id="CHEBI:30616"/>
    </ligand>
</feature>
<dbReference type="PANTHER" id="PTHR43895:SF32">
    <property type="entry name" value="SERINE_THREONINE-PROTEIN KINASE CHK1"/>
    <property type="match status" value="1"/>
</dbReference>
<keyword evidence="4 9" id="KW-0547">Nucleotide-binding</keyword>
<dbReference type="PROSITE" id="PS00107">
    <property type="entry name" value="PROTEIN_KINASE_ATP"/>
    <property type="match status" value="1"/>
</dbReference>
<evidence type="ECO:0000256" key="6">
    <source>
        <dbReference type="ARBA" id="ARBA00022840"/>
    </source>
</evidence>
<comment type="catalytic activity">
    <reaction evidence="7">
        <text>L-threonyl-[protein] + ATP = O-phospho-L-threonyl-[protein] + ADP + H(+)</text>
        <dbReference type="Rhea" id="RHEA:46608"/>
        <dbReference type="Rhea" id="RHEA-COMP:11060"/>
        <dbReference type="Rhea" id="RHEA-COMP:11605"/>
        <dbReference type="ChEBI" id="CHEBI:15378"/>
        <dbReference type="ChEBI" id="CHEBI:30013"/>
        <dbReference type="ChEBI" id="CHEBI:30616"/>
        <dbReference type="ChEBI" id="CHEBI:61977"/>
        <dbReference type="ChEBI" id="CHEBI:456216"/>
        <dbReference type="EC" id="2.7.11.1"/>
    </reaction>
</comment>
<dbReference type="InterPro" id="IPR017441">
    <property type="entry name" value="Protein_kinase_ATP_BS"/>
</dbReference>
<evidence type="ECO:0000256" key="9">
    <source>
        <dbReference type="PROSITE-ProRule" id="PRU10141"/>
    </source>
</evidence>
<dbReference type="Proteomes" id="UP000325440">
    <property type="component" value="Unassembled WGS sequence"/>
</dbReference>
<evidence type="ECO:0000256" key="4">
    <source>
        <dbReference type="ARBA" id="ARBA00022741"/>
    </source>
</evidence>
<dbReference type="OrthoDB" id="539158at2759"/>
<dbReference type="SUPFAM" id="SSF56112">
    <property type="entry name" value="Protein kinase-like (PK-like)"/>
    <property type="match status" value="1"/>
</dbReference>
<dbReference type="InterPro" id="IPR000719">
    <property type="entry name" value="Prot_kinase_dom"/>
</dbReference>
<evidence type="ECO:0000256" key="5">
    <source>
        <dbReference type="ARBA" id="ARBA00022777"/>
    </source>
</evidence>
<evidence type="ECO:0000313" key="13">
    <source>
        <dbReference type="Proteomes" id="UP000325440"/>
    </source>
</evidence>